<dbReference type="Gene3D" id="3.90.1200.10">
    <property type="match status" value="1"/>
</dbReference>
<accession>A0A6A4HME2</accession>
<evidence type="ECO:0000313" key="3">
    <source>
        <dbReference type="Proteomes" id="UP000799118"/>
    </source>
</evidence>
<name>A0A6A4HME2_9AGAR</name>
<evidence type="ECO:0000313" key="2">
    <source>
        <dbReference type="EMBL" id="KAE9398207.1"/>
    </source>
</evidence>
<dbReference type="Proteomes" id="UP000799118">
    <property type="component" value="Unassembled WGS sequence"/>
</dbReference>
<dbReference type="Pfam" id="PF01636">
    <property type="entry name" value="APH"/>
    <property type="match status" value="1"/>
</dbReference>
<feature type="domain" description="Aminoglycoside phosphotransferase" evidence="1">
    <location>
        <begin position="153"/>
        <end position="212"/>
    </location>
</feature>
<gene>
    <name evidence="2" type="ORF">BT96DRAFT_920976</name>
</gene>
<evidence type="ECO:0000259" key="1">
    <source>
        <dbReference type="Pfam" id="PF01636"/>
    </source>
</evidence>
<dbReference type="AlphaFoldDB" id="A0A6A4HME2"/>
<proteinExistence type="predicted"/>
<organism evidence="2 3">
    <name type="scientific">Gymnopus androsaceus JB14</name>
    <dbReference type="NCBI Taxonomy" id="1447944"/>
    <lineage>
        <taxon>Eukaryota</taxon>
        <taxon>Fungi</taxon>
        <taxon>Dikarya</taxon>
        <taxon>Basidiomycota</taxon>
        <taxon>Agaricomycotina</taxon>
        <taxon>Agaricomycetes</taxon>
        <taxon>Agaricomycetidae</taxon>
        <taxon>Agaricales</taxon>
        <taxon>Marasmiineae</taxon>
        <taxon>Omphalotaceae</taxon>
        <taxon>Gymnopus</taxon>
    </lineage>
</organism>
<dbReference type="InterPro" id="IPR011009">
    <property type="entry name" value="Kinase-like_dom_sf"/>
</dbReference>
<dbReference type="EMBL" id="ML769486">
    <property type="protein sequence ID" value="KAE9398207.1"/>
    <property type="molecule type" value="Genomic_DNA"/>
</dbReference>
<protein>
    <recommendedName>
        <fullName evidence="1">Aminoglycoside phosphotransferase domain-containing protein</fullName>
    </recommendedName>
</protein>
<keyword evidence="3" id="KW-1185">Reference proteome</keyword>
<dbReference type="OrthoDB" id="10003767at2759"/>
<dbReference type="InterPro" id="IPR002575">
    <property type="entry name" value="Aminoglycoside_PTrfase"/>
</dbReference>
<reference evidence="2" key="1">
    <citation type="journal article" date="2019" name="Environ. Microbiol.">
        <title>Fungal ecological strategies reflected in gene transcription - a case study of two litter decomposers.</title>
        <authorList>
            <person name="Barbi F."/>
            <person name="Kohler A."/>
            <person name="Barry K."/>
            <person name="Baskaran P."/>
            <person name="Daum C."/>
            <person name="Fauchery L."/>
            <person name="Ihrmark K."/>
            <person name="Kuo A."/>
            <person name="LaButti K."/>
            <person name="Lipzen A."/>
            <person name="Morin E."/>
            <person name="Grigoriev I.V."/>
            <person name="Henrissat B."/>
            <person name="Lindahl B."/>
            <person name="Martin F."/>
        </authorList>
    </citation>
    <scope>NUCLEOTIDE SEQUENCE</scope>
    <source>
        <strain evidence="2">JB14</strain>
    </source>
</reference>
<dbReference type="SUPFAM" id="SSF56112">
    <property type="entry name" value="Protein kinase-like (PK-like)"/>
    <property type="match status" value="1"/>
</dbReference>
<sequence>MPTAFQNLTTGEALEPLGQPLRSIIKTLPCSPSAHMTTKAAFSSTFVANYADGAKAVIQIRDSRINTALVGLAHGKLGNVVPLVCAVTATKSLFAYGMPFIDGSRWEPLCETSLKDDISIAAHLGSLLSNLKLDLPSDEVLVLSNGMPDLENAALLQSCIERLLSRAQNLKKLPLTLCHADLHSWNIIIDNSTPRNIAGLIDWESITLLTLWYERIPNFDSIAVINRQLVDYPEDDTAVPIALAFWESLTAHITSSEIKAAVVDSMCIGLILGQGVPEPKMAQNTLARLDWLENIYKPLCKS</sequence>